<evidence type="ECO:0000256" key="1">
    <source>
        <dbReference type="ARBA" id="ARBA00004651"/>
    </source>
</evidence>
<dbReference type="Proteomes" id="UP001516400">
    <property type="component" value="Unassembled WGS sequence"/>
</dbReference>
<evidence type="ECO:0000313" key="12">
    <source>
        <dbReference type="Proteomes" id="UP001516400"/>
    </source>
</evidence>
<dbReference type="PANTHER" id="PTHR21137">
    <property type="entry name" value="ODORANT RECEPTOR"/>
    <property type="match status" value="1"/>
</dbReference>
<dbReference type="InterPro" id="IPR004117">
    <property type="entry name" value="7tm6_olfct_rcpt"/>
</dbReference>
<evidence type="ECO:0000256" key="6">
    <source>
        <dbReference type="ARBA" id="ARBA00022989"/>
    </source>
</evidence>
<dbReference type="PANTHER" id="PTHR21137:SF35">
    <property type="entry name" value="ODORANT RECEPTOR 19A-RELATED"/>
    <property type="match status" value="1"/>
</dbReference>
<evidence type="ECO:0000256" key="4">
    <source>
        <dbReference type="ARBA" id="ARBA00022692"/>
    </source>
</evidence>
<keyword evidence="5" id="KW-0552">Olfaction</keyword>
<protein>
    <submittedName>
        <fullName evidence="11">Uncharacterized protein</fullName>
    </submittedName>
</protein>
<dbReference type="GO" id="GO:0007165">
    <property type="term" value="P:signal transduction"/>
    <property type="evidence" value="ECO:0007669"/>
    <property type="project" value="UniProtKB-KW"/>
</dbReference>
<keyword evidence="3" id="KW-0716">Sensory transduction</keyword>
<accession>A0ABD2NNG6</accession>
<comment type="subcellular location">
    <subcellularLocation>
        <location evidence="1">Cell membrane</location>
        <topology evidence="1">Multi-pass membrane protein</topology>
    </subcellularLocation>
</comment>
<evidence type="ECO:0000256" key="5">
    <source>
        <dbReference type="ARBA" id="ARBA00022725"/>
    </source>
</evidence>
<feature type="non-terminal residue" evidence="11">
    <location>
        <position position="1"/>
    </location>
</feature>
<keyword evidence="2" id="KW-1003">Cell membrane</keyword>
<sequence length="102" mass="11842">NESNAVILRSSGVVVVVIYFVIHYTYVGQKLQDESELLYQELCKCPWYLWDESNKKMYLMFLIFAKTPLILRSLNLMLNYTLIVSVARSVMSLLTAIRKLTS</sequence>
<name>A0ABD2NNG6_9CUCU</name>
<dbReference type="Pfam" id="PF02949">
    <property type="entry name" value="7tm_6"/>
    <property type="match status" value="1"/>
</dbReference>
<evidence type="ECO:0000313" key="11">
    <source>
        <dbReference type="EMBL" id="KAL3280263.1"/>
    </source>
</evidence>
<dbReference type="GO" id="GO:0005886">
    <property type="term" value="C:plasma membrane"/>
    <property type="evidence" value="ECO:0007669"/>
    <property type="project" value="UniProtKB-SubCell"/>
</dbReference>
<dbReference type="EMBL" id="JABFTP020000124">
    <property type="protein sequence ID" value="KAL3280263.1"/>
    <property type="molecule type" value="Genomic_DNA"/>
</dbReference>
<keyword evidence="4 10" id="KW-0812">Transmembrane</keyword>
<evidence type="ECO:0000256" key="8">
    <source>
        <dbReference type="ARBA" id="ARBA00023170"/>
    </source>
</evidence>
<comment type="caution">
    <text evidence="11">The sequence shown here is derived from an EMBL/GenBank/DDBJ whole genome shotgun (WGS) entry which is preliminary data.</text>
</comment>
<dbReference type="AlphaFoldDB" id="A0ABD2NNG6"/>
<feature type="transmembrane region" description="Helical" evidence="10">
    <location>
        <begin position="57"/>
        <end position="74"/>
    </location>
</feature>
<evidence type="ECO:0000256" key="10">
    <source>
        <dbReference type="SAM" id="Phobius"/>
    </source>
</evidence>
<evidence type="ECO:0000256" key="3">
    <source>
        <dbReference type="ARBA" id="ARBA00022606"/>
    </source>
</evidence>
<gene>
    <name evidence="11" type="ORF">HHI36_017758</name>
</gene>
<evidence type="ECO:0000256" key="2">
    <source>
        <dbReference type="ARBA" id="ARBA00022475"/>
    </source>
</evidence>
<reference evidence="11 12" key="1">
    <citation type="journal article" date="2021" name="BMC Biol.">
        <title>Horizontally acquired antibacterial genes associated with adaptive radiation of ladybird beetles.</title>
        <authorList>
            <person name="Li H.S."/>
            <person name="Tang X.F."/>
            <person name="Huang Y.H."/>
            <person name="Xu Z.Y."/>
            <person name="Chen M.L."/>
            <person name="Du X.Y."/>
            <person name="Qiu B.Y."/>
            <person name="Chen P.T."/>
            <person name="Zhang W."/>
            <person name="Slipinski A."/>
            <person name="Escalona H.E."/>
            <person name="Waterhouse R.M."/>
            <person name="Zwick A."/>
            <person name="Pang H."/>
        </authorList>
    </citation>
    <scope>NUCLEOTIDE SEQUENCE [LARGE SCALE GENOMIC DNA]</scope>
    <source>
        <strain evidence="11">SYSU2018</strain>
    </source>
</reference>
<evidence type="ECO:0000256" key="7">
    <source>
        <dbReference type="ARBA" id="ARBA00023136"/>
    </source>
</evidence>
<keyword evidence="12" id="KW-1185">Reference proteome</keyword>
<organism evidence="11 12">
    <name type="scientific">Cryptolaemus montrouzieri</name>
    <dbReference type="NCBI Taxonomy" id="559131"/>
    <lineage>
        <taxon>Eukaryota</taxon>
        <taxon>Metazoa</taxon>
        <taxon>Ecdysozoa</taxon>
        <taxon>Arthropoda</taxon>
        <taxon>Hexapoda</taxon>
        <taxon>Insecta</taxon>
        <taxon>Pterygota</taxon>
        <taxon>Neoptera</taxon>
        <taxon>Endopterygota</taxon>
        <taxon>Coleoptera</taxon>
        <taxon>Polyphaga</taxon>
        <taxon>Cucujiformia</taxon>
        <taxon>Coccinelloidea</taxon>
        <taxon>Coccinellidae</taxon>
        <taxon>Scymninae</taxon>
        <taxon>Scymnini</taxon>
        <taxon>Cryptolaemus</taxon>
    </lineage>
</organism>
<keyword evidence="7 10" id="KW-0472">Membrane</keyword>
<keyword evidence="8" id="KW-0675">Receptor</keyword>
<keyword evidence="9" id="KW-0807">Transducer</keyword>
<dbReference type="GO" id="GO:0007608">
    <property type="term" value="P:sensory perception of smell"/>
    <property type="evidence" value="ECO:0007669"/>
    <property type="project" value="UniProtKB-KW"/>
</dbReference>
<feature type="transmembrane region" description="Helical" evidence="10">
    <location>
        <begin position="6"/>
        <end position="27"/>
    </location>
</feature>
<proteinExistence type="predicted"/>
<keyword evidence="6 10" id="KW-1133">Transmembrane helix</keyword>
<evidence type="ECO:0000256" key="9">
    <source>
        <dbReference type="ARBA" id="ARBA00023224"/>
    </source>
</evidence>